<dbReference type="Proteomes" id="UP001372338">
    <property type="component" value="Unassembled WGS sequence"/>
</dbReference>
<dbReference type="EMBL" id="JAYWIO010000006">
    <property type="protein sequence ID" value="KAK7255820.1"/>
    <property type="molecule type" value="Genomic_DNA"/>
</dbReference>
<dbReference type="AlphaFoldDB" id="A0AAN9HXA8"/>
<comment type="caution">
    <text evidence="1">The sequence shown here is derived from an EMBL/GenBank/DDBJ whole genome shotgun (WGS) entry which is preliminary data.</text>
</comment>
<accession>A0AAN9HXA8</accession>
<gene>
    <name evidence="1" type="ORF">RIF29_29242</name>
</gene>
<sequence length="74" mass="8395">MNPTRSCYIASSPPSSSSFYHGLPLHIKIWGFYEIQLGFPKSFFLFFYHYKLRIEIAAASSSCSLLTINNDPGK</sequence>
<organism evidence="1 2">
    <name type="scientific">Crotalaria pallida</name>
    <name type="common">Smooth rattlebox</name>
    <name type="synonym">Crotalaria striata</name>
    <dbReference type="NCBI Taxonomy" id="3830"/>
    <lineage>
        <taxon>Eukaryota</taxon>
        <taxon>Viridiplantae</taxon>
        <taxon>Streptophyta</taxon>
        <taxon>Embryophyta</taxon>
        <taxon>Tracheophyta</taxon>
        <taxon>Spermatophyta</taxon>
        <taxon>Magnoliopsida</taxon>
        <taxon>eudicotyledons</taxon>
        <taxon>Gunneridae</taxon>
        <taxon>Pentapetalae</taxon>
        <taxon>rosids</taxon>
        <taxon>fabids</taxon>
        <taxon>Fabales</taxon>
        <taxon>Fabaceae</taxon>
        <taxon>Papilionoideae</taxon>
        <taxon>50 kb inversion clade</taxon>
        <taxon>genistoids sensu lato</taxon>
        <taxon>core genistoids</taxon>
        <taxon>Crotalarieae</taxon>
        <taxon>Crotalaria</taxon>
    </lineage>
</organism>
<proteinExistence type="predicted"/>
<protein>
    <submittedName>
        <fullName evidence="1">Uncharacterized protein</fullName>
    </submittedName>
</protein>
<reference evidence="1 2" key="1">
    <citation type="submission" date="2024-01" db="EMBL/GenBank/DDBJ databases">
        <title>The genomes of 5 underutilized Papilionoideae crops provide insights into root nodulation and disease resistanc.</title>
        <authorList>
            <person name="Yuan L."/>
        </authorList>
    </citation>
    <scope>NUCLEOTIDE SEQUENCE [LARGE SCALE GENOMIC DNA]</scope>
    <source>
        <strain evidence="1">ZHUSHIDOU_FW_LH</strain>
        <tissue evidence="1">Leaf</tissue>
    </source>
</reference>
<name>A0AAN9HXA8_CROPI</name>
<keyword evidence="2" id="KW-1185">Reference proteome</keyword>
<evidence type="ECO:0000313" key="1">
    <source>
        <dbReference type="EMBL" id="KAK7255820.1"/>
    </source>
</evidence>
<evidence type="ECO:0000313" key="2">
    <source>
        <dbReference type="Proteomes" id="UP001372338"/>
    </source>
</evidence>